<evidence type="ECO:0000256" key="5">
    <source>
        <dbReference type="ARBA" id="ARBA00023254"/>
    </source>
</evidence>
<proteinExistence type="inferred from homology"/>
<dbReference type="GO" id="GO:0120231">
    <property type="term" value="C:DNA recombinase auxiliary factor complex"/>
    <property type="evidence" value="ECO:0007669"/>
    <property type="project" value="TreeGrafter"/>
</dbReference>
<keyword evidence="5" id="KW-0469">Meiosis</keyword>
<feature type="coiled-coil region" evidence="6">
    <location>
        <begin position="88"/>
        <end position="122"/>
    </location>
</feature>
<dbReference type="PANTHER" id="PTHR15938:SF0">
    <property type="entry name" value="HOMOLOGOUS-PAIRING PROTEIN 2 HOMOLOG"/>
    <property type="match status" value="1"/>
</dbReference>
<comment type="subcellular location">
    <subcellularLocation>
        <location evidence="1">Nucleus</location>
    </subcellularLocation>
</comment>
<protein>
    <submittedName>
        <fullName evidence="8">Homologous-pairing protein-like protein 2</fullName>
    </submittedName>
</protein>
<dbReference type="InterPro" id="IPR036388">
    <property type="entry name" value="WH-like_DNA-bd_sf"/>
</dbReference>
<dbReference type="GO" id="GO:0120230">
    <property type="term" value="F:recombinase activator activity"/>
    <property type="evidence" value="ECO:0007669"/>
    <property type="project" value="TreeGrafter"/>
</dbReference>
<dbReference type="Gene3D" id="1.10.10.10">
    <property type="entry name" value="Winged helix-like DNA-binding domain superfamily/Winged helix DNA-binding domain"/>
    <property type="match status" value="1"/>
</dbReference>
<dbReference type="Pfam" id="PF07106">
    <property type="entry name" value="WHD_TBPIP"/>
    <property type="match status" value="1"/>
</dbReference>
<keyword evidence="9" id="KW-1185">Reference proteome</keyword>
<dbReference type="GO" id="GO:0000794">
    <property type="term" value="C:condensed nuclear chromosome"/>
    <property type="evidence" value="ECO:0007669"/>
    <property type="project" value="TreeGrafter"/>
</dbReference>
<dbReference type="GO" id="GO:0003690">
    <property type="term" value="F:double-stranded DNA binding"/>
    <property type="evidence" value="ECO:0007669"/>
    <property type="project" value="TreeGrafter"/>
</dbReference>
<dbReference type="GO" id="GO:0007129">
    <property type="term" value="P:homologous chromosome pairing at meiosis"/>
    <property type="evidence" value="ECO:0007669"/>
    <property type="project" value="TreeGrafter"/>
</dbReference>
<dbReference type="Proteomes" id="UP000799776">
    <property type="component" value="Unassembled WGS sequence"/>
</dbReference>
<organism evidence="8 9">
    <name type="scientific">Saccharata proteae CBS 121410</name>
    <dbReference type="NCBI Taxonomy" id="1314787"/>
    <lineage>
        <taxon>Eukaryota</taxon>
        <taxon>Fungi</taxon>
        <taxon>Dikarya</taxon>
        <taxon>Ascomycota</taxon>
        <taxon>Pezizomycotina</taxon>
        <taxon>Dothideomycetes</taxon>
        <taxon>Dothideomycetes incertae sedis</taxon>
        <taxon>Botryosphaeriales</taxon>
        <taxon>Saccharataceae</taxon>
        <taxon>Saccharata</taxon>
    </lineage>
</organism>
<dbReference type="PANTHER" id="PTHR15938">
    <property type="entry name" value="TBP-1 INTERACTING PROTEIN"/>
    <property type="match status" value="1"/>
</dbReference>
<evidence type="ECO:0000256" key="2">
    <source>
        <dbReference type="ARBA" id="ARBA00007922"/>
    </source>
</evidence>
<evidence type="ECO:0000313" key="9">
    <source>
        <dbReference type="Proteomes" id="UP000799776"/>
    </source>
</evidence>
<reference evidence="8" key="1">
    <citation type="journal article" date="2020" name="Stud. Mycol.">
        <title>101 Dothideomycetes genomes: a test case for predicting lifestyles and emergence of pathogens.</title>
        <authorList>
            <person name="Haridas S."/>
            <person name="Albert R."/>
            <person name="Binder M."/>
            <person name="Bloem J."/>
            <person name="Labutti K."/>
            <person name="Salamov A."/>
            <person name="Andreopoulos B."/>
            <person name="Baker S."/>
            <person name="Barry K."/>
            <person name="Bills G."/>
            <person name="Bluhm B."/>
            <person name="Cannon C."/>
            <person name="Castanera R."/>
            <person name="Culley D."/>
            <person name="Daum C."/>
            <person name="Ezra D."/>
            <person name="Gonzalez J."/>
            <person name="Henrissat B."/>
            <person name="Kuo A."/>
            <person name="Liang C."/>
            <person name="Lipzen A."/>
            <person name="Lutzoni F."/>
            <person name="Magnuson J."/>
            <person name="Mondo S."/>
            <person name="Nolan M."/>
            <person name="Ohm R."/>
            <person name="Pangilinan J."/>
            <person name="Park H.-J."/>
            <person name="Ramirez L."/>
            <person name="Alfaro M."/>
            <person name="Sun H."/>
            <person name="Tritt A."/>
            <person name="Yoshinaga Y."/>
            <person name="Zwiers L.-H."/>
            <person name="Turgeon B."/>
            <person name="Goodwin S."/>
            <person name="Spatafora J."/>
            <person name="Crous P."/>
            <person name="Grigoriev I."/>
        </authorList>
    </citation>
    <scope>NUCLEOTIDE SEQUENCE</scope>
    <source>
        <strain evidence="8">CBS 121410</strain>
    </source>
</reference>
<dbReference type="OrthoDB" id="272266at2759"/>
<evidence type="ECO:0000313" key="8">
    <source>
        <dbReference type="EMBL" id="KAF2084583.1"/>
    </source>
</evidence>
<dbReference type="GO" id="GO:0010774">
    <property type="term" value="P:meiotic strand invasion involved in reciprocal meiotic recombination"/>
    <property type="evidence" value="ECO:0007669"/>
    <property type="project" value="TreeGrafter"/>
</dbReference>
<comment type="similarity">
    <text evidence="2">Belongs to the HOP2 family.</text>
</comment>
<gene>
    <name evidence="8" type="ORF">K490DRAFT_68705</name>
</gene>
<sequence>MAPRKEKAEKVASNEAADLVLDYLRKQNRPYSATDISANLHNKVSKAAAAKLLKEMHDRKEIEGRSAGKQSVYHVIQDPEDAASPGELKAMDIEIQTIKDQIAAAQGEAKSLKAALTNLNATMSTSDLRAAVDVLEEEKAEILGRLAGLRSGSIRPITAEEKVAVDSDAKHWSKVESERAKITKDMWLQIVDCLPEGIDAAEVRENLGLDE</sequence>
<name>A0A9P4LX31_9PEZI</name>
<evidence type="ECO:0000256" key="4">
    <source>
        <dbReference type="ARBA" id="ARBA00023242"/>
    </source>
</evidence>
<comment type="caution">
    <text evidence="8">The sequence shown here is derived from an EMBL/GenBank/DDBJ whole genome shotgun (WGS) entry which is preliminary data.</text>
</comment>
<feature type="domain" description="Homologous-pairing protein 2 winged helix" evidence="7">
    <location>
        <begin position="15"/>
        <end position="74"/>
    </location>
</feature>
<keyword evidence="3" id="KW-0233">DNA recombination</keyword>
<evidence type="ECO:0000256" key="6">
    <source>
        <dbReference type="SAM" id="Coils"/>
    </source>
</evidence>
<evidence type="ECO:0000256" key="3">
    <source>
        <dbReference type="ARBA" id="ARBA00023172"/>
    </source>
</evidence>
<dbReference type="EMBL" id="ML978740">
    <property type="protein sequence ID" value="KAF2084583.1"/>
    <property type="molecule type" value="Genomic_DNA"/>
</dbReference>
<evidence type="ECO:0000259" key="7">
    <source>
        <dbReference type="Pfam" id="PF07106"/>
    </source>
</evidence>
<dbReference type="GO" id="GO:0000709">
    <property type="term" value="P:meiotic joint molecule formation"/>
    <property type="evidence" value="ECO:0007669"/>
    <property type="project" value="TreeGrafter"/>
</dbReference>
<dbReference type="InterPro" id="IPR010776">
    <property type="entry name" value="Hop2_WH_dom"/>
</dbReference>
<accession>A0A9P4LX31</accession>
<keyword evidence="4" id="KW-0539">Nucleus</keyword>
<keyword evidence="6" id="KW-0175">Coiled coil</keyword>
<evidence type="ECO:0000256" key="1">
    <source>
        <dbReference type="ARBA" id="ARBA00004123"/>
    </source>
</evidence>
<dbReference type="AlphaFoldDB" id="A0A9P4LX31"/>